<keyword evidence="2" id="KW-1185">Reference proteome</keyword>
<evidence type="ECO:0000313" key="2">
    <source>
        <dbReference type="Proteomes" id="UP001428341"/>
    </source>
</evidence>
<comment type="caution">
    <text evidence="1">The sequence shown here is derived from an EMBL/GenBank/DDBJ whole genome shotgun (WGS) entry which is preliminary data.</text>
</comment>
<proteinExistence type="predicted"/>
<dbReference type="Proteomes" id="UP001428341">
    <property type="component" value="Unassembled WGS sequence"/>
</dbReference>
<dbReference type="AlphaFoldDB" id="A0AAP0MNF0"/>
<sequence>MELERCARQKPCRILVFDYREKQMGFSKITPHAVIDDKVIFSQSIIYVRGVGCLDMGDVQRNMLQEIACHNSLGFCVGVSRGDLKGEKIQYNQNANVMEFLVQLAKLRDEEGNNVMQNLAMVLVNEFGTSKKADKINEKERKFFYDYYIKTMQF</sequence>
<name>A0AAP0MNF0_9ROSI</name>
<reference evidence="1 2" key="1">
    <citation type="submission" date="2024-05" db="EMBL/GenBank/DDBJ databases">
        <title>Haplotype-resolved chromosome-level genome assembly of Huyou (Citrus changshanensis).</title>
        <authorList>
            <person name="Miao C."/>
            <person name="Chen W."/>
            <person name="Wu Y."/>
            <person name="Wang L."/>
            <person name="Zhao S."/>
            <person name="Grierson D."/>
            <person name="Xu C."/>
            <person name="Chen K."/>
        </authorList>
    </citation>
    <scope>NUCLEOTIDE SEQUENCE [LARGE SCALE GENOMIC DNA]</scope>
    <source>
        <strain evidence="1">01-14</strain>
        <tissue evidence="1">Leaf</tissue>
    </source>
</reference>
<protein>
    <submittedName>
        <fullName evidence="1">Uncharacterized protein</fullName>
    </submittedName>
</protein>
<dbReference type="EMBL" id="JBCGBO010000003">
    <property type="protein sequence ID" value="KAK9215667.1"/>
    <property type="molecule type" value="Genomic_DNA"/>
</dbReference>
<gene>
    <name evidence="1" type="ORF">WN944_007673</name>
</gene>
<accession>A0AAP0MNF0</accession>
<evidence type="ECO:0000313" key="1">
    <source>
        <dbReference type="EMBL" id="KAK9215667.1"/>
    </source>
</evidence>
<organism evidence="1 2">
    <name type="scientific">Citrus x changshan-huyou</name>
    <dbReference type="NCBI Taxonomy" id="2935761"/>
    <lineage>
        <taxon>Eukaryota</taxon>
        <taxon>Viridiplantae</taxon>
        <taxon>Streptophyta</taxon>
        <taxon>Embryophyta</taxon>
        <taxon>Tracheophyta</taxon>
        <taxon>Spermatophyta</taxon>
        <taxon>Magnoliopsida</taxon>
        <taxon>eudicotyledons</taxon>
        <taxon>Gunneridae</taxon>
        <taxon>Pentapetalae</taxon>
        <taxon>rosids</taxon>
        <taxon>malvids</taxon>
        <taxon>Sapindales</taxon>
        <taxon>Rutaceae</taxon>
        <taxon>Aurantioideae</taxon>
        <taxon>Citrus</taxon>
    </lineage>
</organism>